<comment type="caution">
    <text evidence="1">The sequence shown here is derived from an EMBL/GenBank/DDBJ whole genome shotgun (WGS) entry which is preliminary data.</text>
</comment>
<dbReference type="EMBL" id="JHUK01000004">
    <property type="protein sequence ID" value="RAM57699.1"/>
    <property type="molecule type" value="Genomic_DNA"/>
</dbReference>
<sequence length="59" mass="7212">MNQQEKQELLTNIKSLEEYLIEKNNQIHYHLEQINHILVFAQDIQQNKIEDFINQIKTF</sequence>
<accession>A0A328IHD0</accession>
<dbReference type="Proteomes" id="UP000249343">
    <property type="component" value="Unassembled WGS sequence"/>
</dbReference>
<keyword evidence="2" id="KW-1185">Reference proteome</keyword>
<gene>
    <name evidence="1" type="ORF">DH96_02015</name>
</gene>
<dbReference type="AlphaFoldDB" id="A0A328IHD0"/>
<protein>
    <submittedName>
        <fullName evidence="1">Uncharacterized protein</fullName>
    </submittedName>
</protein>
<evidence type="ECO:0000313" key="2">
    <source>
        <dbReference type="Proteomes" id="UP000249343"/>
    </source>
</evidence>
<evidence type="ECO:0000313" key="1">
    <source>
        <dbReference type="EMBL" id="RAM57699.1"/>
    </source>
</evidence>
<proteinExistence type="predicted"/>
<organism evidence="1 2">
    <name type="scientific">Candidatus Phytoplasma oryzae</name>
    <dbReference type="NCBI Taxonomy" id="203274"/>
    <lineage>
        <taxon>Bacteria</taxon>
        <taxon>Bacillati</taxon>
        <taxon>Mycoplasmatota</taxon>
        <taxon>Mollicutes</taxon>
        <taxon>Acholeplasmatales</taxon>
        <taxon>Acholeplasmataceae</taxon>
        <taxon>Candidatus Phytoplasma</taxon>
        <taxon>16SrXI (Rice yellow dwarf group)</taxon>
    </lineage>
</organism>
<dbReference type="RefSeq" id="WP_111961350.1">
    <property type="nucleotide sequence ID" value="NZ_JHUK01000004.1"/>
</dbReference>
<name>A0A328IHD0_9MOLU</name>
<reference evidence="1 2" key="1">
    <citation type="submission" date="2014-04" db="EMBL/GenBank/DDBJ databases">
        <title>Genome study of Napier grass stunt phytoplasma.</title>
        <authorList>
            <person name="Kawicha P."/>
            <person name="Dickinson M."/>
            <person name="Hodgetts J."/>
        </authorList>
    </citation>
    <scope>NUCLEOTIDE SEQUENCE [LARGE SCALE GENOMIC DNA]</scope>
    <source>
        <strain evidence="1 2">NGS-S10</strain>
    </source>
</reference>